<dbReference type="EMBL" id="AZER01000016">
    <property type="protein sequence ID" value="KRL27229.1"/>
    <property type="molecule type" value="Genomic_DNA"/>
</dbReference>
<dbReference type="InterPro" id="IPR001199">
    <property type="entry name" value="Cyt_B5-like_heme/steroid-bd"/>
</dbReference>
<evidence type="ECO:0000259" key="1">
    <source>
        <dbReference type="SMART" id="SM01117"/>
    </source>
</evidence>
<dbReference type="InterPro" id="IPR036400">
    <property type="entry name" value="Cyt_B5-like_heme/steroid_sf"/>
</dbReference>
<name>A0A0R1P3N2_9LACO</name>
<evidence type="ECO:0000313" key="3">
    <source>
        <dbReference type="Proteomes" id="UP000051445"/>
    </source>
</evidence>
<dbReference type="AlphaFoldDB" id="A0A0R1P3N2"/>
<dbReference type="RefSeq" id="WP_057751008.1">
    <property type="nucleotide sequence ID" value="NZ_AZER01000016.1"/>
</dbReference>
<evidence type="ECO:0000313" key="2">
    <source>
        <dbReference type="EMBL" id="KRL27229.1"/>
    </source>
</evidence>
<accession>A0A0R1P3N2</accession>
<dbReference type="PATRIC" id="fig|1423746.3.peg.996"/>
<sequence length="82" mass="8800">MAERTFTGDQLSAFDGKDGHPAYVACNGIVYDVSSVPNWKGGHHHGNLAGHDITPAMKRSIHGDSVLKDLPVVGKYIGEPEE</sequence>
<dbReference type="SMART" id="SM01117">
    <property type="entry name" value="Cyt-b5"/>
    <property type="match status" value="1"/>
</dbReference>
<dbReference type="Proteomes" id="UP000051445">
    <property type="component" value="Unassembled WGS sequence"/>
</dbReference>
<feature type="domain" description="Cytochrome b5 heme-binding" evidence="1">
    <location>
        <begin position="6"/>
        <end position="77"/>
    </location>
</feature>
<dbReference type="OrthoDB" id="9785263at2"/>
<comment type="caution">
    <text evidence="2">The sequence shown here is derived from an EMBL/GenBank/DDBJ whole genome shotgun (WGS) entry which is preliminary data.</text>
</comment>
<dbReference type="Pfam" id="PF00173">
    <property type="entry name" value="Cyt-b5"/>
    <property type="match status" value="1"/>
</dbReference>
<reference evidence="2 3" key="1">
    <citation type="journal article" date="2015" name="Genome Announc.">
        <title>Expanding the biotechnology potential of lactobacilli through comparative genomics of 213 strains and associated genera.</title>
        <authorList>
            <person name="Sun Z."/>
            <person name="Harris H.M."/>
            <person name="McCann A."/>
            <person name="Guo C."/>
            <person name="Argimon S."/>
            <person name="Zhang W."/>
            <person name="Yang X."/>
            <person name="Jeffery I.B."/>
            <person name="Cooney J.C."/>
            <person name="Kagawa T.F."/>
            <person name="Liu W."/>
            <person name="Song Y."/>
            <person name="Salvetti E."/>
            <person name="Wrobel A."/>
            <person name="Rasinkangas P."/>
            <person name="Parkhill J."/>
            <person name="Rea M.C."/>
            <person name="O'Sullivan O."/>
            <person name="Ritari J."/>
            <person name="Douillard F.P."/>
            <person name="Paul Ross R."/>
            <person name="Yang R."/>
            <person name="Briner A.E."/>
            <person name="Felis G.E."/>
            <person name="de Vos W.M."/>
            <person name="Barrangou R."/>
            <person name="Klaenhammer T.R."/>
            <person name="Caufield P.W."/>
            <person name="Cui Y."/>
            <person name="Zhang H."/>
            <person name="O'Toole P.W."/>
        </authorList>
    </citation>
    <scope>NUCLEOTIDE SEQUENCE [LARGE SCALE GENOMIC DNA]</scope>
    <source>
        <strain evidence="2 3">DSM 13145</strain>
    </source>
</reference>
<dbReference type="Gene3D" id="3.10.120.10">
    <property type="entry name" value="Cytochrome b5-like heme/steroid binding domain"/>
    <property type="match status" value="1"/>
</dbReference>
<keyword evidence="3" id="KW-1185">Reference proteome</keyword>
<proteinExistence type="predicted"/>
<dbReference type="SUPFAM" id="SSF55856">
    <property type="entry name" value="Cytochrome b5-like heme/steroid binding domain"/>
    <property type="match status" value="1"/>
</dbReference>
<gene>
    <name evidence="2" type="ORF">FD27_GL000982</name>
</gene>
<protein>
    <recommendedName>
        <fullName evidence="1">Cytochrome b5 heme-binding domain-containing protein</fullName>
    </recommendedName>
</protein>
<organism evidence="2 3">
    <name type="scientific">Limosilactobacillus frumenti DSM 13145</name>
    <dbReference type="NCBI Taxonomy" id="1423746"/>
    <lineage>
        <taxon>Bacteria</taxon>
        <taxon>Bacillati</taxon>
        <taxon>Bacillota</taxon>
        <taxon>Bacilli</taxon>
        <taxon>Lactobacillales</taxon>
        <taxon>Lactobacillaceae</taxon>
        <taxon>Limosilactobacillus</taxon>
    </lineage>
</organism>